<sequence>MLNSYVNFSVPRSCWSSGLRKYVFLCTACGSLSILLGALFLTVYFMLKSYTSSLNHFETIPTYVPSGMGHTGSFKLSNCTRPLVATGFLIICLAWRKNRNSFLMKLGGLCSLSCAVLCVSVTVTTTVIHMNRLQTLRECLYTQKTLSCTCYSVLIDNNRISDEGIKFVFNSTPDCEVIHGALYSCLRAIFGLSVIGILVCIFSCMLVYQLLRSVQKLDVMETIECPVTPN</sequence>
<reference evidence="2 3" key="1">
    <citation type="submission" date="2023-09" db="EMBL/GenBank/DDBJ databases">
        <title>Genomes of two closely related lineages of the louse Polyplax serrata with different host specificities.</title>
        <authorList>
            <person name="Martinu J."/>
            <person name="Tarabai H."/>
            <person name="Stefka J."/>
            <person name="Hypsa V."/>
        </authorList>
    </citation>
    <scope>NUCLEOTIDE SEQUENCE [LARGE SCALE GENOMIC DNA]</scope>
    <source>
        <strain evidence="2">98ZLc_SE</strain>
    </source>
</reference>
<proteinExistence type="predicted"/>
<keyword evidence="1" id="KW-0472">Membrane</keyword>
<evidence type="ECO:0000313" key="3">
    <source>
        <dbReference type="Proteomes" id="UP001359485"/>
    </source>
</evidence>
<comment type="caution">
    <text evidence="2">The sequence shown here is derived from an EMBL/GenBank/DDBJ whole genome shotgun (WGS) entry which is preliminary data.</text>
</comment>
<dbReference type="Proteomes" id="UP001359485">
    <property type="component" value="Unassembled WGS sequence"/>
</dbReference>
<evidence type="ECO:0000313" key="2">
    <source>
        <dbReference type="EMBL" id="KAK6620213.1"/>
    </source>
</evidence>
<protein>
    <submittedName>
        <fullName evidence="2">Uncharacterized protein</fullName>
    </submittedName>
</protein>
<organism evidence="2 3">
    <name type="scientific">Polyplax serrata</name>
    <name type="common">Common mouse louse</name>
    <dbReference type="NCBI Taxonomy" id="468196"/>
    <lineage>
        <taxon>Eukaryota</taxon>
        <taxon>Metazoa</taxon>
        <taxon>Ecdysozoa</taxon>
        <taxon>Arthropoda</taxon>
        <taxon>Hexapoda</taxon>
        <taxon>Insecta</taxon>
        <taxon>Pterygota</taxon>
        <taxon>Neoptera</taxon>
        <taxon>Paraneoptera</taxon>
        <taxon>Psocodea</taxon>
        <taxon>Troctomorpha</taxon>
        <taxon>Phthiraptera</taxon>
        <taxon>Anoplura</taxon>
        <taxon>Polyplacidae</taxon>
        <taxon>Polyplax</taxon>
    </lineage>
</organism>
<evidence type="ECO:0000256" key="1">
    <source>
        <dbReference type="SAM" id="Phobius"/>
    </source>
</evidence>
<keyword evidence="1" id="KW-0812">Transmembrane</keyword>
<dbReference type="PANTHER" id="PTHR39952:SF1">
    <property type="match status" value="1"/>
</dbReference>
<feature type="transmembrane region" description="Helical" evidence="1">
    <location>
        <begin position="22"/>
        <end position="47"/>
    </location>
</feature>
<name>A0ABR1AIM7_POLSC</name>
<gene>
    <name evidence="2" type="ORF">RUM44_006614</name>
</gene>
<accession>A0ABR1AIM7</accession>
<dbReference type="PANTHER" id="PTHR39952">
    <property type="entry name" value="FI02073P"/>
    <property type="match status" value="1"/>
</dbReference>
<dbReference type="EMBL" id="JAWJWF010000048">
    <property type="protein sequence ID" value="KAK6620213.1"/>
    <property type="molecule type" value="Genomic_DNA"/>
</dbReference>
<keyword evidence="1" id="KW-1133">Transmembrane helix</keyword>
<feature type="transmembrane region" description="Helical" evidence="1">
    <location>
        <begin position="188"/>
        <end position="211"/>
    </location>
</feature>
<keyword evidence="3" id="KW-1185">Reference proteome</keyword>
<feature type="transmembrane region" description="Helical" evidence="1">
    <location>
        <begin position="106"/>
        <end position="128"/>
    </location>
</feature>